<evidence type="ECO:0000259" key="3">
    <source>
        <dbReference type="Pfam" id="PF21186"/>
    </source>
</evidence>
<evidence type="ECO:0000259" key="2">
    <source>
        <dbReference type="Pfam" id="PF18347"/>
    </source>
</evidence>
<accession>A0A917MZ79</accession>
<proteinExistence type="predicted"/>
<dbReference type="InterPro" id="IPR049281">
    <property type="entry name" value="BVU_3817-like_C_sf"/>
</dbReference>
<dbReference type="InterPro" id="IPR049282">
    <property type="entry name" value="BVU_3817_N_sf"/>
</dbReference>
<dbReference type="Gene3D" id="1.10.10.1650">
    <property type="match status" value="1"/>
</dbReference>
<feature type="compositionally biased region" description="Acidic residues" evidence="1">
    <location>
        <begin position="129"/>
        <end position="139"/>
    </location>
</feature>
<evidence type="ECO:0008006" key="6">
    <source>
        <dbReference type="Google" id="ProtNLM"/>
    </source>
</evidence>
<organism evidence="4 5">
    <name type="scientific">Filimonas zeae</name>
    <dbReference type="NCBI Taxonomy" id="1737353"/>
    <lineage>
        <taxon>Bacteria</taxon>
        <taxon>Pseudomonadati</taxon>
        <taxon>Bacteroidota</taxon>
        <taxon>Chitinophagia</taxon>
        <taxon>Chitinophagales</taxon>
        <taxon>Chitinophagaceae</taxon>
        <taxon>Filimonas</taxon>
    </lineage>
</organism>
<evidence type="ECO:0000313" key="4">
    <source>
        <dbReference type="EMBL" id="GGH82422.1"/>
    </source>
</evidence>
<evidence type="ECO:0000313" key="5">
    <source>
        <dbReference type="Proteomes" id="UP000627292"/>
    </source>
</evidence>
<feature type="domain" description="DUF5606" evidence="2">
    <location>
        <begin position="5"/>
        <end position="48"/>
    </location>
</feature>
<keyword evidence="5" id="KW-1185">Reference proteome</keyword>
<dbReference type="Proteomes" id="UP000627292">
    <property type="component" value="Unassembled WGS sequence"/>
</dbReference>
<reference evidence="4" key="1">
    <citation type="journal article" date="2014" name="Int. J. Syst. Evol. Microbiol.">
        <title>Complete genome sequence of Corynebacterium casei LMG S-19264T (=DSM 44701T), isolated from a smear-ripened cheese.</title>
        <authorList>
            <consortium name="US DOE Joint Genome Institute (JGI-PGF)"/>
            <person name="Walter F."/>
            <person name="Albersmeier A."/>
            <person name="Kalinowski J."/>
            <person name="Ruckert C."/>
        </authorList>
    </citation>
    <scope>NUCLEOTIDE SEQUENCE</scope>
    <source>
        <strain evidence="4">CGMCC 1.15290</strain>
    </source>
</reference>
<feature type="compositionally biased region" description="Basic residues" evidence="1">
    <location>
        <begin position="177"/>
        <end position="190"/>
    </location>
</feature>
<gene>
    <name evidence="4" type="ORF">GCM10011379_56290</name>
</gene>
<dbReference type="InterPro" id="IPR049280">
    <property type="entry name" value="DUF6852"/>
</dbReference>
<dbReference type="RefSeq" id="WP_188958994.1">
    <property type="nucleotide sequence ID" value="NZ_BMIB01000007.1"/>
</dbReference>
<reference evidence="4" key="2">
    <citation type="submission" date="2020-09" db="EMBL/GenBank/DDBJ databases">
        <authorList>
            <person name="Sun Q."/>
            <person name="Zhou Y."/>
        </authorList>
    </citation>
    <scope>NUCLEOTIDE SEQUENCE</scope>
    <source>
        <strain evidence="4">CGMCC 1.15290</strain>
    </source>
</reference>
<dbReference type="AlphaFoldDB" id="A0A917MZ79"/>
<dbReference type="Pfam" id="PF21186">
    <property type="entry name" value="DUF6852"/>
    <property type="match status" value="1"/>
</dbReference>
<feature type="domain" description="DUF6852" evidence="3">
    <location>
        <begin position="52"/>
        <end position="117"/>
    </location>
</feature>
<dbReference type="InterPro" id="IPR041218">
    <property type="entry name" value="DUF5606"/>
</dbReference>
<evidence type="ECO:0000256" key="1">
    <source>
        <dbReference type="SAM" id="MobiDB-lite"/>
    </source>
</evidence>
<sequence length="190" mass="20830">MEYSRIISVTGLGGLFELVGSKADGAIVRSLEDKTTRFVSSRVHSFSHLESIEVYTIRENVNLVEVLQAMSASKETVPSEKDAAAVKAYFQKVYPDMDFDRVYGSDMKKMVKWFTILNGNNVEFKLSEAPEETEEEVAVEEVAAPAAEEAKPAKAPKAKKAAAPATEAAEGDEAAAPKKRAPRKKKTEEE</sequence>
<dbReference type="Gene3D" id="2.30.30.730">
    <property type="match status" value="1"/>
</dbReference>
<dbReference type="EMBL" id="BMIB01000007">
    <property type="protein sequence ID" value="GGH82422.1"/>
    <property type="molecule type" value="Genomic_DNA"/>
</dbReference>
<comment type="caution">
    <text evidence="4">The sequence shown here is derived from an EMBL/GenBank/DDBJ whole genome shotgun (WGS) entry which is preliminary data.</text>
</comment>
<feature type="region of interest" description="Disordered" evidence="1">
    <location>
        <begin position="127"/>
        <end position="190"/>
    </location>
</feature>
<dbReference type="Pfam" id="PF18347">
    <property type="entry name" value="DUF5606"/>
    <property type="match status" value="1"/>
</dbReference>
<name>A0A917MZ79_9BACT</name>
<protein>
    <recommendedName>
        <fullName evidence="6">DUF5606 domain-containing protein</fullName>
    </recommendedName>
</protein>